<dbReference type="InterPro" id="IPR051167">
    <property type="entry name" value="Prolyl_oligopep/macrocyclase"/>
</dbReference>
<dbReference type="InterPro" id="IPR029058">
    <property type="entry name" value="AB_hydrolase_fold"/>
</dbReference>
<dbReference type="GO" id="GO:0070012">
    <property type="term" value="F:oligopeptidase activity"/>
    <property type="evidence" value="ECO:0007669"/>
    <property type="project" value="TreeGrafter"/>
</dbReference>
<evidence type="ECO:0000259" key="1">
    <source>
        <dbReference type="Pfam" id="PF02897"/>
    </source>
</evidence>
<dbReference type="InterPro" id="IPR023302">
    <property type="entry name" value="Pept_S9A_N"/>
</dbReference>
<dbReference type="Pfam" id="PF02897">
    <property type="entry name" value="Peptidase_S9_N"/>
    <property type="match status" value="1"/>
</dbReference>
<sequence>MAGATLAESETKPDPILDDPYLWLEEVEGRLSLEWVEERNRETMAELRSDERYDRFLEQAGELLNAKDRIPYGSIRGKHIYNFWQDAEHVRGILRRTTLASYRAAEPEWETVLDVDALAKAENENWVYKGIAWLAPGYERCLVKLSRGGTDASVHREFDALAKSFVEDGFALPQAKSGVAWLDRDTLLVGTDWGEGALTESGYPRIVKRWKRGTPLARAETVFEGRQEDIGIWPRVMDSGEETLPMIDQSLTFYTGAYHLIGDDGKLRRLPLQDSADLAGFYAGRILFTLREAWDVQGRTFPQGALLAISVSAFRASEKLPRVETVYTPDDRTSISGVVVSRSGLYVALLQNVKGRILRFWADHDTGRWSSAPLPLPANGTVSV</sequence>
<dbReference type="Gene3D" id="2.130.10.120">
    <property type="entry name" value="Prolyl oligopeptidase, N-terminal domain"/>
    <property type="match status" value="1"/>
</dbReference>
<dbReference type="PANTHER" id="PTHR42881:SF13">
    <property type="entry name" value="PROLYL ENDOPEPTIDASE"/>
    <property type="match status" value="1"/>
</dbReference>
<gene>
    <name evidence="2" type="ORF">METZ01_LOCUS183615</name>
</gene>
<organism evidence="2">
    <name type="scientific">marine metagenome</name>
    <dbReference type="NCBI Taxonomy" id="408172"/>
    <lineage>
        <taxon>unclassified sequences</taxon>
        <taxon>metagenomes</taxon>
        <taxon>ecological metagenomes</taxon>
    </lineage>
</organism>
<name>A0A382CZ58_9ZZZZ</name>
<proteinExistence type="predicted"/>
<evidence type="ECO:0000313" key="2">
    <source>
        <dbReference type="EMBL" id="SVB30761.1"/>
    </source>
</evidence>
<dbReference type="Gene3D" id="3.40.50.1820">
    <property type="entry name" value="alpha/beta hydrolase"/>
    <property type="match status" value="1"/>
</dbReference>
<feature type="domain" description="Peptidase S9A N-terminal" evidence="1">
    <location>
        <begin position="17"/>
        <end position="229"/>
    </location>
</feature>
<dbReference type="PANTHER" id="PTHR42881">
    <property type="entry name" value="PROLYL ENDOPEPTIDASE"/>
    <property type="match status" value="1"/>
</dbReference>
<protein>
    <recommendedName>
        <fullName evidence="1">Peptidase S9A N-terminal domain-containing protein</fullName>
    </recommendedName>
</protein>
<accession>A0A382CZ58</accession>
<dbReference type="AlphaFoldDB" id="A0A382CZ58"/>
<dbReference type="GO" id="GO:0005829">
    <property type="term" value="C:cytosol"/>
    <property type="evidence" value="ECO:0007669"/>
    <property type="project" value="TreeGrafter"/>
</dbReference>
<dbReference type="GO" id="GO:0004252">
    <property type="term" value="F:serine-type endopeptidase activity"/>
    <property type="evidence" value="ECO:0007669"/>
    <property type="project" value="InterPro"/>
</dbReference>
<dbReference type="EMBL" id="UINC01036575">
    <property type="protein sequence ID" value="SVB30761.1"/>
    <property type="molecule type" value="Genomic_DNA"/>
</dbReference>
<dbReference type="SUPFAM" id="SSF50993">
    <property type="entry name" value="Peptidase/esterase 'gauge' domain"/>
    <property type="match status" value="1"/>
</dbReference>
<reference evidence="2" key="1">
    <citation type="submission" date="2018-05" db="EMBL/GenBank/DDBJ databases">
        <authorList>
            <person name="Lanie J.A."/>
            <person name="Ng W.-L."/>
            <person name="Kazmierczak K.M."/>
            <person name="Andrzejewski T.M."/>
            <person name="Davidsen T.M."/>
            <person name="Wayne K.J."/>
            <person name="Tettelin H."/>
            <person name="Glass J.I."/>
            <person name="Rusch D."/>
            <person name="Podicherti R."/>
            <person name="Tsui H.-C.T."/>
            <person name="Winkler M.E."/>
        </authorList>
    </citation>
    <scope>NUCLEOTIDE SEQUENCE</scope>
</reference>
<feature type="non-terminal residue" evidence="2">
    <location>
        <position position="384"/>
    </location>
</feature>